<dbReference type="Pfam" id="PF00069">
    <property type="entry name" value="Pkinase"/>
    <property type="match status" value="1"/>
</dbReference>
<evidence type="ECO:0000313" key="9">
    <source>
        <dbReference type="Proteomes" id="UP001501638"/>
    </source>
</evidence>
<evidence type="ECO:0000256" key="3">
    <source>
        <dbReference type="ARBA" id="ARBA00022741"/>
    </source>
</evidence>
<dbReference type="Gene3D" id="3.30.200.20">
    <property type="entry name" value="Phosphorylase Kinase, domain 1"/>
    <property type="match status" value="1"/>
</dbReference>
<comment type="caution">
    <text evidence="8">The sequence shown here is derived from an EMBL/GenBank/DDBJ whole genome shotgun (WGS) entry which is preliminary data.</text>
</comment>
<evidence type="ECO:0000256" key="1">
    <source>
        <dbReference type="ARBA" id="ARBA00012513"/>
    </source>
</evidence>
<dbReference type="PROSITE" id="PS50011">
    <property type="entry name" value="PROTEIN_KINASE_DOM"/>
    <property type="match status" value="1"/>
</dbReference>
<evidence type="ECO:0000256" key="5">
    <source>
        <dbReference type="ARBA" id="ARBA00022840"/>
    </source>
</evidence>
<dbReference type="CDD" id="cd14014">
    <property type="entry name" value="STKc_PknB_like"/>
    <property type="match status" value="1"/>
</dbReference>
<keyword evidence="9" id="KW-1185">Reference proteome</keyword>
<keyword evidence="4" id="KW-0418">Kinase</keyword>
<organism evidence="8 9">
    <name type="scientific">Streptomyces macrosporus</name>
    <dbReference type="NCBI Taxonomy" id="44032"/>
    <lineage>
        <taxon>Bacteria</taxon>
        <taxon>Bacillati</taxon>
        <taxon>Actinomycetota</taxon>
        <taxon>Actinomycetes</taxon>
        <taxon>Kitasatosporales</taxon>
        <taxon>Streptomycetaceae</taxon>
        <taxon>Streptomyces</taxon>
    </lineage>
</organism>
<dbReference type="Gene3D" id="1.10.510.10">
    <property type="entry name" value="Transferase(Phosphotransferase) domain 1"/>
    <property type="match status" value="1"/>
</dbReference>
<name>A0ABN3JI71_9ACTN</name>
<evidence type="ECO:0000256" key="2">
    <source>
        <dbReference type="ARBA" id="ARBA00022679"/>
    </source>
</evidence>
<dbReference type="Proteomes" id="UP001501638">
    <property type="component" value="Unassembled WGS sequence"/>
</dbReference>
<evidence type="ECO:0000313" key="8">
    <source>
        <dbReference type="EMBL" id="GAA2428791.1"/>
    </source>
</evidence>
<dbReference type="PANTHER" id="PTHR43671:SF13">
    <property type="entry name" value="SERINE_THREONINE-PROTEIN KINASE NEK2"/>
    <property type="match status" value="1"/>
</dbReference>
<dbReference type="EMBL" id="BAAASZ010000007">
    <property type="protein sequence ID" value="GAA2428791.1"/>
    <property type="molecule type" value="Genomic_DNA"/>
</dbReference>
<dbReference type="RefSeq" id="WP_344320779.1">
    <property type="nucleotide sequence ID" value="NZ_BAAASZ010000007.1"/>
</dbReference>
<keyword evidence="2" id="KW-0808">Transferase</keyword>
<protein>
    <recommendedName>
        <fullName evidence="1">non-specific serine/threonine protein kinase</fullName>
        <ecNumber evidence="1">2.7.11.1</ecNumber>
    </recommendedName>
</protein>
<dbReference type="EC" id="2.7.11.1" evidence="1"/>
<proteinExistence type="predicted"/>
<keyword evidence="5" id="KW-0067">ATP-binding</keyword>
<feature type="region of interest" description="Disordered" evidence="6">
    <location>
        <begin position="279"/>
        <end position="309"/>
    </location>
</feature>
<gene>
    <name evidence="8" type="ORF">GCM10010405_09330</name>
</gene>
<dbReference type="PANTHER" id="PTHR43671">
    <property type="entry name" value="SERINE/THREONINE-PROTEIN KINASE NEK"/>
    <property type="match status" value="1"/>
</dbReference>
<dbReference type="PROSITE" id="PS00109">
    <property type="entry name" value="PROTEIN_KINASE_TYR"/>
    <property type="match status" value="1"/>
</dbReference>
<evidence type="ECO:0000256" key="6">
    <source>
        <dbReference type="SAM" id="MobiDB-lite"/>
    </source>
</evidence>
<dbReference type="InterPro" id="IPR000719">
    <property type="entry name" value="Prot_kinase_dom"/>
</dbReference>
<accession>A0ABN3JI71</accession>
<evidence type="ECO:0000259" key="7">
    <source>
        <dbReference type="PROSITE" id="PS50011"/>
    </source>
</evidence>
<keyword evidence="3" id="KW-0547">Nucleotide-binding</keyword>
<dbReference type="InterPro" id="IPR008266">
    <property type="entry name" value="Tyr_kinase_AS"/>
</dbReference>
<dbReference type="InterPro" id="IPR050660">
    <property type="entry name" value="NEK_Ser/Thr_kinase"/>
</dbReference>
<feature type="domain" description="Protein kinase" evidence="7">
    <location>
        <begin position="14"/>
        <end position="277"/>
    </location>
</feature>
<sequence>MTLLDRGDRVGDRLVVDRPLGEGAFAEVYRVRHDFLGRQAMKLFKRVTSWEETHELLGEARLLTTLGHPNIIRVFDAGTVETPRGLRGFFTMEYVAGGSLERLVAAYRPAVPTAPAVEVTEQIASGLAVAHAHDPPIVHRDLTLANVLVGYDGDGMRVRIGDFGLAKHVDPFTRRAGAQGTYAFMAPEVLRGGGSSCASDVWAVGVIGYLLLTNHFPYHDGGPFVPHSTARFRTRLPPPSHYNDDVDAELDRIVLAALEPDPDRRTATAGLLAEALRERRAARAADPTRARRAPRDDGPERVVRPPSDRARRLVDQALALSRVPGDLYRAADLLEEAVNLSPTLRHAHLHRLTLWRRGVTM</sequence>
<reference evidence="8 9" key="1">
    <citation type="journal article" date="2019" name="Int. J. Syst. Evol. Microbiol.">
        <title>The Global Catalogue of Microorganisms (GCM) 10K type strain sequencing project: providing services to taxonomists for standard genome sequencing and annotation.</title>
        <authorList>
            <consortium name="The Broad Institute Genomics Platform"/>
            <consortium name="The Broad Institute Genome Sequencing Center for Infectious Disease"/>
            <person name="Wu L."/>
            <person name="Ma J."/>
        </authorList>
    </citation>
    <scope>NUCLEOTIDE SEQUENCE [LARGE SCALE GENOMIC DNA]</scope>
    <source>
        <strain evidence="8 9">JCM 6305</strain>
    </source>
</reference>
<dbReference type="InterPro" id="IPR011009">
    <property type="entry name" value="Kinase-like_dom_sf"/>
</dbReference>
<dbReference type="SUPFAM" id="SSF56112">
    <property type="entry name" value="Protein kinase-like (PK-like)"/>
    <property type="match status" value="1"/>
</dbReference>
<evidence type="ECO:0000256" key="4">
    <source>
        <dbReference type="ARBA" id="ARBA00022777"/>
    </source>
</evidence>